<dbReference type="FunFam" id="2.60.40.10:FF:000004">
    <property type="entry name" value="DCC isoform 1"/>
    <property type="match status" value="1"/>
</dbReference>
<dbReference type="STRING" id="151549.A0A4C1X989"/>
<dbReference type="GO" id="GO:0005886">
    <property type="term" value="C:plasma membrane"/>
    <property type="evidence" value="ECO:0007669"/>
    <property type="project" value="TreeGrafter"/>
</dbReference>
<dbReference type="SMART" id="SM00408">
    <property type="entry name" value="IGc2"/>
    <property type="match status" value="1"/>
</dbReference>
<dbReference type="InterPro" id="IPR013783">
    <property type="entry name" value="Ig-like_fold"/>
</dbReference>
<evidence type="ECO:0000313" key="11">
    <source>
        <dbReference type="Proteomes" id="UP000299102"/>
    </source>
</evidence>
<comment type="subcellular location">
    <subcellularLocation>
        <location evidence="1">Membrane</location>
    </subcellularLocation>
</comment>
<name>A0A4C1X989_EUMVA</name>
<evidence type="ECO:0000256" key="6">
    <source>
        <dbReference type="ARBA" id="ARBA00023180"/>
    </source>
</evidence>
<comment type="caution">
    <text evidence="10">The sequence shown here is derived from an EMBL/GenBank/DDBJ whole genome shotgun (WGS) entry which is preliminary data.</text>
</comment>
<evidence type="ECO:0000256" key="8">
    <source>
        <dbReference type="SAM" id="MobiDB-lite"/>
    </source>
</evidence>
<dbReference type="InterPro" id="IPR003598">
    <property type="entry name" value="Ig_sub2"/>
</dbReference>
<feature type="domain" description="Ig-like" evidence="9">
    <location>
        <begin position="99"/>
        <end position="186"/>
    </location>
</feature>
<evidence type="ECO:0000256" key="1">
    <source>
        <dbReference type="ARBA" id="ARBA00004370"/>
    </source>
</evidence>
<organism evidence="10 11">
    <name type="scientific">Eumeta variegata</name>
    <name type="common">Bagworm moth</name>
    <name type="synonym">Eumeta japonica</name>
    <dbReference type="NCBI Taxonomy" id="151549"/>
    <lineage>
        <taxon>Eukaryota</taxon>
        <taxon>Metazoa</taxon>
        <taxon>Ecdysozoa</taxon>
        <taxon>Arthropoda</taxon>
        <taxon>Hexapoda</taxon>
        <taxon>Insecta</taxon>
        <taxon>Pterygota</taxon>
        <taxon>Neoptera</taxon>
        <taxon>Endopterygota</taxon>
        <taxon>Lepidoptera</taxon>
        <taxon>Glossata</taxon>
        <taxon>Ditrysia</taxon>
        <taxon>Tineoidea</taxon>
        <taxon>Psychidae</taxon>
        <taxon>Oiketicinae</taxon>
        <taxon>Eumeta</taxon>
    </lineage>
</organism>
<dbReference type="SMART" id="SM00409">
    <property type="entry name" value="IG"/>
    <property type="match status" value="1"/>
</dbReference>
<keyword evidence="3" id="KW-0677">Repeat</keyword>
<dbReference type="GO" id="GO:0007156">
    <property type="term" value="P:homophilic cell adhesion via plasma membrane adhesion molecules"/>
    <property type="evidence" value="ECO:0007669"/>
    <property type="project" value="TreeGrafter"/>
</dbReference>
<dbReference type="EMBL" id="BGZK01000745">
    <property type="protein sequence ID" value="GBP58825.1"/>
    <property type="molecule type" value="Genomic_DNA"/>
</dbReference>
<sequence length="305" mass="34284">MISMQKPVKCESDSYMKFCTSVQCFTNSSLKKQDRWYREVSGKLIPLEASALAQRAQLLAGGLLRLRGLRREDSAHLVCWLNNTVGGEAVHYSIAVTEPIAVRMIPEVLQTEINADATVECKISGHPVDVVYWVHDGKTLTHSDRVQTLEEGRRLHIKNLRREDDGIYQCFVSNSKEQAYATAELIFEVAEGGARGAGNRSRRAPHARGPRAHDSEWNFTGNREGVFKTIFCLLCRPRVVTDVDSNVTESRLDRVLLFGISIQNLELDFFVQSSTLSMLAHDPYDPAHMAPVRSFDVRAGHTRIL</sequence>
<dbReference type="PANTHER" id="PTHR45080">
    <property type="entry name" value="CONTACTIN 5"/>
    <property type="match status" value="1"/>
</dbReference>
<dbReference type="SUPFAM" id="SSF48726">
    <property type="entry name" value="Immunoglobulin"/>
    <property type="match status" value="1"/>
</dbReference>
<dbReference type="Pfam" id="PF07679">
    <property type="entry name" value="I-set"/>
    <property type="match status" value="1"/>
</dbReference>
<dbReference type="OrthoDB" id="152385at2759"/>
<keyword evidence="7" id="KW-0393">Immunoglobulin domain</keyword>
<dbReference type="Proteomes" id="UP000299102">
    <property type="component" value="Unassembled WGS sequence"/>
</dbReference>
<dbReference type="InterPro" id="IPR036179">
    <property type="entry name" value="Ig-like_dom_sf"/>
</dbReference>
<dbReference type="PROSITE" id="PS50835">
    <property type="entry name" value="IG_LIKE"/>
    <property type="match status" value="1"/>
</dbReference>
<reference evidence="10 11" key="1">
    <citation type="journal article" date="2019" name="Commun. Biol.">
        <title>The bagworm genome reveals a unique fibroin gene that provides high tensile strength.</title>
        <authorList>
            <person name="Kono N."/>
            <person name="Nakamura H."/>
            <person name="Ohtoshi R."/>
            <person name="Tomita M."/>
            <person name="Numata K."/>
            <person name="Arakawa K."/>
        </authorList>
    </citation>
    <scope>NUCLEOTIDE SEQUENCE [LARGE SCALE GENOMIC DNA]</scope>
</reference>
<dbReference type="AlphaFoldDB" id="A0A4C1X989"/>
<dbReference type="Gene3D" id="2.60.40.10">
    <property type="entry name" value="Immunoglobulins"/>
    <property type="match status" value="1"/>
</dbReference>
<feature type="region of interest" description="Disordered" evidence="8">
    <location>
        <begin position="195"/>
        <end position="215"/>
    </location>
</feature>
<keyword evidence="2" id="KW-0732">Signal</keyword>
<evidence type="ECO:0000256" key="7">
    <source>
        <dbReference type="ARBA" id="ARBA00023319"/>
    </source>
</evidence>
<gene>
    <name evidence="10" type="primary">Robo2</name>
    <name evidence="10" type="ORF">EVAR_84020_1</name>
</gene>
<keyword evidence="4" id="KW-0472">Membrane</keyword>
<dbReference type="InterPro" id="IPR013098">
    <property type="entry name" value="Ig_I-set"/>
</dbReference>
<dbReference type="InterPro" id="IPR007110">
    <property type="entry name" value="Ig-like_dom"/>
</dbReference>
<keyword evidence="5" id="KW-1015">Disulfide bond</keyword>
<dbReference type="InterPro" id="IPR003599">
    <property type="entry name" value="Ig_sub"/>
</dbReference>
<accession>A0A4C1X989</accession>
<evidence type="ECO:0000256" key="2">
    <source>
        <dbReference type="ARBA" id="ARBA00022729"/>
    </source>
</evidence>
<keyword evidence="6" id="KW-0325">Glycoprotein</keyword>
<evidence type="ECO:0000259" key="9">
    <source>
        <dbReference type="PROSITE" id="PS50835"/>
    </source>
</evidence>
<evidence type="ECO:0000313" key="10">
    <source>
        <dbReference type="EMBL" id="GBP58825.1"/>
    </source>
</evidence>
<evidence type="ECO:0000256" key="4">
    <source>
        <dbReference type="ARBA" id="ARBA00023136"/>
    </source>
</evidence>
<dbReference type="PANTHER" id="PTHR45080:SF8">
    <property type="entry name" value="IG-LIKE DOMAIN-CONTAINING PROTEIN"/>
    <property type="match status" value="1"/>
</dbReference>
<evidence type="ECO:0000256" key="5">
    <source>
        <dbReference type="ARBA" id="ARBA00023157"/>
    </source>
</evidence>
<protein>
    <submittedName>
        <fullName evidence="10">Roundabout homolog 2</fullName>
    </submittedName>
</protein>
<evidence type="ECO:0000256" key="3">
    <source>
        <dbReference type="ARBA" id="ARBA00022737"/>
    </source>
</evidence>
<dbReference type="InterPro" id="IPR050958">
    <property type="entry name" value="Cell_Adh-Cytoskel_Orgn"/>
</dbReference>
<keyword evidence="11" id="KW-1185">Reference proteome</keyword>
<feature type="compositionally biased region" description="Basic residues" evidence="8">
    <location>
        <begin position="200"/>
        <end position="210"/>
    </location>
</feature>
<proteinExistence type="predicted"/>